<sequence length="89" mass="10383">MLPEKIDEKFCAVAMMTLYPKEVVIHYISDDELALSYLFNSEEEAGKAYRFCVDLIKEVESFPSDKQEAAHRHWVKTYMKKIGCPTVIY</sequence>
<dbReference type="EMBL" id="FOQE01000002">
    <property type="protein sequence ID" value="SFH54945.1"/>
    <property type="molecule type" value="Genomic_DNA"/>
</dbReference>
<organism evidence="1 2">
    <name type="scientific">Pisciglobus halotolerans</name>
    <dbReference type="NCBI Taxonomy" id="745365"/>
    <lineage>
        <taxon>Bacteria</taxon>
        <taxon>Bacillati</taxon>
        <taxon>Bacillota</taxon>
        <taxon>Bacilli</taxon>
        <taxon>Lactobacillales</taxon>
        <taxon>Carnobacteriaceae</taxon>
    </lineage>
</organism>
<proteinExistence type="predicted"/>
<reference evidence="1 2" key="1">
    <citation type="submission" date="2016-10" db="EMBL/GenBank/DDBJ databases">
        <authorList>
            <person name="de Groot N.N."/>
        </authorList>
    </citation>
    <scope>NUCLEOTIDE SEQUENCE [LARGE SCALE GENOMIC DNA]</scope>
    <source>
        <strain evidence="1 2">DSM 27630</strain>
    </source>
</reference>
<gene>
    <name evidence="1" type="ORF">SAMN04489868_102115</name>
</gene>
<name>A0A1I3AY04_9LACT</name>
<dbReference type="AlphaFoldDB" id="A0A1I3AY04"/>
<evidence type="ECO:0000313" key="2">
    <source>
        <dbReference type="Proteomes" id="UP000198668"/>
    </source>
</evidence>
<accession>A0A1I3AY04</accession>
<dbReference type="Proteomes" id="UP000198668">
    <property type="component" value="Unassembled WGS sequence"/>
</dbReference>
<evidence type="ECO:0000313" key="1">
    <source>
        <dbReference type="EMBL" id="SFH54945.1"/>
    </source>
</evidence>
<keyword evidence="2" id="KW-1185">Reference proteome</keyword>
<protein>
    <submittedName>
        <fullName evidence="1">Uncharacterized protein</fullName>
    </submittedName>
</protein>